<evidence type="ECO:0000313" key="4">
    <source>
        <dbReference type="Proteomes" id="UP001595923"/>
    </source>
</evidence>
<reference evidence="4" key="1">
    <citation type="journal article" date="2019" name="Int. J. Syst. Evol. Microbiol.">
        <title>The Global Catalogue of Microorganisms (GCM) 10K type strain sequencing project: providing services to taxonomists for standard genome sequencing and annotation.</title>
        <authorList>
            <consortium name="The Broad Institute Genomics Platform"/>
            <consortium name="The Broad Institute Genome Sequencing Center for Infectious Disease"/>
            <person name="Wu L."/>
            <person name="Ma J."/>
        </authorList>
    </citation>
    <scope>NUCLEOTIDE SEQUENCE [LARGE SCALE GENOMIC DNA]</scope>
    <source>
        <strain evidence="4">XZYJ18</strain>
    </source>
</reference>
<dbReference type="PROSITE" id="PS50160">
    <property type="entry name" value="DNA_LIGASE_A3"/>
    <property type="match status" value="1"/>
</dbReference>
<dbReference type="SUPFAM" id="SSF56091">
    <property type="entry name" value="DNA ligase/mRNA capping enzyme, catalytic domain"/>
    <property type="match status" value="1"/>
</dbReference>
<dbReference type="Gene3D" id="3.30.470.30">
    <property type="entry name" value="DNA ligase/mRNA capping enzyme"/>
    <property type="match status" value="1"/>
</dbReference>
<name>A0ABV9DZ06_9ACTN</name>
<proteinExistence type="predicted"/>
<dbReference type="RefSeq" id="WP_378575311.1">
    <property type="nucleotide sequence ID" value="NZ_JBHSFQ010000014.1"/>
</dbReference>
<keyword evidence="4" id="KW-1185">Reference proteome</keyword>
<evidence type="ECO:0000313" key="3">
    <source>
        <dbReference type="EMBL" id="MFC4563288.1"/>
    </source>
</evidence>
<dbReference type="EMBL" id="JBHSFQ010000014">
    <property type="protein sequence ID" value="MFC4563288.1"/>
    <property type="molecule type" value="Genomic_DNA"/>
</dbReference>
<sequence>MVAPKRRRPHVTGSRIPLHRTLGLSGGHRRFPQQGAGGRLLHAQLQSHLHETDRYPEILPNALKHGSCSRFLRRKLDGEIVRWSGDRLDFDALLRRDIVGPRRSKRLADEEPCHLVVFDLLRDEDVDMTRSPLADRRELLEEALAWISEPHLMLGRQTRGRDETLQWYEEMPQLGVEDLVVKDERRTYRPRRARRAPAGRGHGDGARPGARCGRHHADPRVRAAPRTARRRWPAPAVAHESAVIGGHQGPIGDEPQTLTVTIERPGHHAKRDANPHQPVHLVTPCGQTPRTPPSETYCALTSAEREIPHVWTPSSTRTAEEERVAVGLPRMRRSRVPRAHHGRRVRRRHRLQCRCPTRARGERRTGR</sequence>
<comment type="caution">
    <text evidence="3">The sequence shown here is derived from an EMBL/GenBank/DDBJ whole genome shotgun (WGS) entry which is preliminary data.</text>
</comment>
<evidence type="ECO:0000259" key="2">
    <source>
        <dbReference type="PROSITE" id="PS50160"/>
    </source>
</evidence>
<dbReference type="Pfam" id="PF01068">
    <property type="entry name" value="DNA_ligase_A_M"/>
    <property type="match status" value="1"/>
</dbReference>
<evidence type="ECO:0000256" key="1">
    <source>
        <dbReference type="SAM" id="MobiDB-lite"/>
    </source>
</evidence>
<accession>A0ABV9DZ06</accession>
<gene>
    <name evidence="3" type="ORF">ACFO4E_15605</name>
</gene>
<feature type="domain" description="ATP-dependent DNA ligase family profile" evidence="2">
    <location>
        <begin position="115"/>
        <end position="190"/>
    </location>
</feature>
<protein>
    <recommendedName>
        <fullName evidence="2">ATP-dependent DNA ligase family profile domain-containing protein</fullName>
    </recommendedName>
</protein>
<feature type="region of interest" description="Disordered" evidence="1">
    <location>
        <begin position="190"/>
        <end position="236"/>
    </location>
</feature>
<organism evidence="3 4">
    <name type="scientific">Nocardiopsis mangrovi</name>
    <dbReference type="NCBI Taxonomy" id="1179818"/>
    <lineage>
        <taxon>Bacteria</taxon>
        <taxon>Bacillati</taxon>
        <taxon>Actinomycetota</taxon>
        <taxon>Actinomycetes</taxon>
        <taxon>Streptosporangiales</taxon>
        <taxon>Nocardiopsidaceae</taxon>
        <taxon>Nocardiopsis</taxon>
    </lineage>
</organism>
<dbReference type="InterPro" id="IPR012310">
    <property type="entry name" value="DNA_ligase_ATP-dep_cent"/>
</dbReference>
<dbReference type="Proteomes" id="UP001595923">
    <property type="component" value="Unassembled WGS sequence"/>
</dbReference>